<dbReference type="OrthoDB" id="2098436at2759"/>
<dbReference type="GeneID" id="18258581"/>
<feature type="region of interest" description="Disordered" evidence="1">
    <location>
        <begin position="484"/>
        <end position="593"/>
    </location>
</feature>
<dbReference type="eggNOG" id="ENOG502QSE0">
    <property type="taxonomic scope" value="Eukaryota"/>
</dbReference>
<sequence>MIGLKLSAGLVLLSLVGHSLSVPVVSTPTTTFTSAAAFTPPVRPHTNVTSHGPFTGPSPTTTGALSTSVLSPSIPALPPPPGAFDYPSDGELHAPLPAPYTPSGGIGTNGSEPVYRMLTDFDYESIALALYQEWIELDLFHWGLATFSVEDFEAAGLTAEDRFLIQFMAEQEVGHATLLSNMLGPQAPKQCTYNYPVSNVREYVDFCQKLTRWGEAGVYGFLPHLNSGPVAQMLLQSITTEARQQMIFRQFEGLFPTPEWFLVGVPQSWAWSLLAPYISSCPENQTRLVWQNFPALYILNQPNPARKNGADAFREITGGWANTLNTSDISAEDDCLSTNEVGINCSPGITRNRSSPLSYPGRQVFLEWDDPGKPVGPNNSYITDTQAGAPVWAAWVSQLNVTYTPLHDIQGNSAWTIQPNMTSPVESMAPAGKRVVLQCVRLTTRNSGRGQLKRTRLPPPRPFQYAFQIWTYVPSLKSISHRQVRKQPISSLTNDTTTSQPSSDTSPNQKPEVRSSARPKTQLEQDEELREKMEGISGEGGAAGVEYEDGKPVAMKRSATGVRVSEKPQADKQKRIKQEAGESGIKKTTNGMT</sequence>
<proteinExistence type="predicted"/>
<feature type="chain" id="PRO_5003409384" description="Protein rds1" evidence="2">
    <location>
        <begin position="22"/>
        <end position="593"/>
    </location>
</feature>
<dbReference type="Proteomes" id="UP000008066">
    <property type="component" value="Unassembled WGS sequence"/>
</dbReference>
<evidence type="ECO:0000313" key="3">
    <source>
        <dbReference type="EMBL" id="EGS20044.1"/>
    </source>
</evidence>
<feature type="signal peptide" evidence="2">
    <location>
        <begin position="1"/>
        <end position="21"/>
    </location>
</feature>
<feature type="region of interest" description="Disordered" evidence="1">
    <location>
        <begin position="36"/>
        <end position="62"/>
    </location>
</feature>
<keyword evidence="4" id="KW-1185">Reference proteome</keyword>
<gene>
    <name evidence="3" type="ORF">CTHT_0045430</name>
</gene>
<dbReference type="KEGG" id="cthr:CTHT_0045430"/>
<dbReference type="AlphaFoldDB" id="G0S9D3"/>
<organism evidence="4">
    <name type="scientific">Chaetomium thermophilum (strain DSM 1495 / CBS 144.50 / IMI 039719)</name>
    <name type="common">Thermochaetoides thermophila</name>
    <dbReference type="NCBI Taxonomy" id="759272"/>
    <lineage>
        <taxon>Eukaryota</taxon>
        <taxon>Fungi</taxon>
        <taxon>Dikarya</taxon>
        <taxon>Ascomycota</taxon>
        <taxon>Pezizomycotina</taxon>
        <taxon>Sordariomycetes</taxon>
        <taxon>Sordariomycetidae</taxon>
        <taxon>Sordariales</taxon>
        <taxon>Chaetomiaceae</taxon>
        <taxon>Thermochaetoides</taxon>
    </lineage>
</organism>
<keyword evidence="2" id="KW-0732">Signal</keyword>
<evidence type="ECO:0000313" key="4">
    <source>
        <dbReference type="Proteomes" id="UP000008066"/>
    </source>
</evidence>
<dbReference type="RefSeq" id="XP_006694929.1">
    <property type="nucleotide sequence ID" value="XM_006694866.1"/>
</dbReference>
<evidence type="ECO:0008006" key="5">
    <source>
        <dbReference type="Google" id="ProtNLM"/>
    </source>
</evidence>
<dbReference type="InterPro" id="IPR039254">
    <property type="entry name" value="Rds1"/>
</dbReference>
<dbReference type="EMBL" id="GL988043">
    <property type="protein sequence ID" value="EGS20044.1"/>
    <property type="molecule type" value="Genomic_DNA"/>
</dbReference>
<evidence type="ECO:0000256" key="1">
    <source>
        <dbReference type="SAM" id="MobiDB-lite"/>
    </source>
</evidence>
<dbReference type="PANTHER" id="PTHR38705">
    <property type="entry name" value="PROTEIN RDS1"/>
    <property type="match status" value="1"/>
</dbReference>
<reference evidence="3 4" key="1">
    <citation type="journal article" date="2011" name="Cell">
        <title>Insight into structure and assembly of the nuclear pore complex by utilizing the genome of a eukaryotic thermophile.</title>
        <authorList>
            <person name="Amlacher S."/>
            <person name="Sarges P."/>
            <person name="Flemming D."/>
            <person name="van Noort V."/>
            <person name="Kunze R."/>
            <person name="Devos D.P."/>
            <person name="Arumugam M."/>
            <person name="Bork P."/>
            <person name="Hurt E."/>
        </authorList>
    </citation>
    <scope>NUCLEOTIDE SEQUENCE [LARGE SCALE GENOMIC DNA]</scope>
    <source>
        <strain evidence="4">DSM 1495 / CBS 144.50 / IMI 039719</strain>
    </source>
</reference>
<accession>G0S9D3</accession>
<feature type="compositionally biased region" description="Low complexity" evidence="1">
    <location>
        <begin position="493"/>
        <end position="509"/>
    </location>
</feature>
<dbReference type="PANTHER" id="PTHR38705:SF1">
    <property type="entry name" value="PROTEIN RDS1"/>
    <property type="match status" value="1"/>
</dbReference>
<name>G0S9D3_CHATD</name>
<feature type="compositionally biased region" description="Basic and acidic residues" evidence="1">
    <location>
        <begin position="564"/>
        <end position="580"/>
    </location>
</feature>
<feature type="compositionally biased region" description="Low complexity" evidence="1">
    <location>
        <begin position="49"/>
        <end position="62"/>
    </location>
</feature>
<dbReference type="HOGENOM" id="CLU_460031_0_0_1"/>
<protein>
    <recommendedName>
        <fullName evidence="5">Protein rds1</fullName>
    </recommendedName>
</protein>
<evidence type="ECO:0000256" key="2">
    <source>
        <dbReference type="SAM" id="SignalP"/>
    </source>
</evidence>
<dbReference type="Pfam" id="PF13668">
    <property type="entry name" value="Ferritin_2"/>
    <property type="match status" value="1"/>
</dbReference>